<dbReference type="Gene3D" id="2.170.130.10">
    <property type="entry name" value="TonB-dependent receptor, plug domain"/>
    <property type="match status" value="1"/>
</dbReference>
<comment type="similarity">
    <text evidence="8 9">Belongs to the TonB-dependent receptor family.</text>
</comment>
<feature type="chain" id="PRO_5013014511" evidence="11">
    <location>
        <begin position="21"/>
        <end position="719"/>
    </location>
</feature>
<evidence type="ECO:0000256" key="8">
    <source>
        <dbReference type="PROSITE-ProRule" id="PRU01360"/>
    </source>
</evidence>
<dbReference type="SUPFAM" id="SSF56935">
    <property type="entry name" value="Porins"/>
    <property type="match status" value="1"/>
</dbReference>
<evidence type="ECO:0000256" key="11">
    <source>
        <dbReference type="SAM" id="SignalP"/>
    </source>
</evidence>
<evidence type="ECO:0000313" key="14">
    <source>
        <dbReference type="EMBL" id="PCD02263.1"/>
    </source>
</evidence>
<dbReference type="InterPro" id="IPR039426">
    <property type="entry name" value="TonB-dep_rcpt-like"/>
</dbReference>
<dbReference type="RefSeq" id="WP_096343642.1">
    <property type="nucleotide sequence ID" value="NZ_NWMW01000002.1"/>
</dbReference>
<evidence type="ECO:0000256" key="1">
    <source>
        <dbReference type="ARBA" id="ARBA00004571"/>
    </source>
</evidence>
<keyword evidence="6 8" id="KW-0472">Membrane</keyword>
<dbReference type="InterPro" id="IPR037066">
    <property type="entry name" value="Plug_dom_sf"/>
</dbReference>
<dbReference type="Gene3D" id="2.40.170.20">
    <property type="entry name" value="TonB-dependent receptor, beta-barrel domain"/>
    <property type="match status" value="1"/>
</dbReference>
<protein>
    <submittedName>
        <fullName evidence="14">TonB-dependent receptor</fullName>
    </submittedName>
</protein>
<keyword evidence="15" id="KW-1185">Reference proteome</keyword>
<feature type="region of interest" description="Disordered" evidence="10">
    <location>
        <begin position="300"/>
        <end position="326"/>
    </location>
</feature>
<evidence type="ECO:0000256" key="6">
    <source>
        <dbReference type="ARBA" id="ARBA00023136"/>
    </source>
</evidence>
<keyword evidence="4 8" id="KW-0812">Transmembrane</keyword>
<dbReference type="Pfam" id="PF07715">
    <property type="entry name" value="Plug"/>
    <property type="match status" value="1"/>
</dbReference>
<feature type="signal peptide" evidence="11">
    <location>
        <begin position="1"/>
        <end position="20"/>
    </location>
</feature>
<feature type="domain" description="TonB-dependent receptor-like beta-barrel" evidence="12">
    <location>
        <begin position="350"/>
        <end position="688"/>
    </location>
</feature>
<gene>
    <name evidence="14" type="ORF">COC42_12490</name>
</gene>
<keyword evidence="2 8" id="KW-0813">Transport</keyword>
<evidence type="ECO:0000313" key="15">
    <source>
        <dbReference type="Proteomes" id="UP000218366"/>
    </source>
</evidence>
<evidence type="ECO:0000256" key="9">
    <source>
        <dbReference type="RuleBase" id="RU003357"/>
    </source>
</evidence>
<evidence type="ECO:0000256" key="4">
    <source>
        <dbReference type="ARBA" id="ARBA00022692"/>
    </source>
</evidence>
<name>A0A2A4AZ90_9SPHN</name>
<evidence type="ECO:0000256" key="5">
    <source>
        <dbReference type="ARBA" id="ARBA00023077"/>
    </source>
</evidence>
<keyword evidence="14" id="KW-0675">Receptor</keyword>
<evidence type="ECO:0000256" key="7">
    <source>
        <dbReference type="ARBA" id="ARBA00023237"/>
    </source>
</evidence>
<dbReference type="EMBL" id="NWMW01000002">
    <property type="protein sequence ID" value="PCD02263.1"/>
    <property type="molecule type" value="Genomic_DNA"/>
</dbReference>
<feature type="region of interest" description="Disordered" evidence="10">
    <location>
        <begin position="20"/>
        <end position="42"/>
    </location>
</feature>
<dbReference type="Proteomes" id="UP000218366">
    <property type="component" value="Unassembled WGS sequence"/>
</dbReference>
<feature type="domain" description="TonB-dependent receptor plug" evidence="13">
    <location>
        <begin position="59"/>
        <end position="163"/>
    </location>
</feature>
<accession>A0A2A4AZ90</accession>
<dbReference type="InterPro" id="IPR012910">
    <property type="entry name" value="Plug_dom"/>
</dbReference>
<keyword evidence="5 9" id="KW-0798">TonB box</keyword>
<keyword evidence="7 8" id="KW-0998">Cell outer membrane</keyword>
<evidence type="ECO:0000259" key="12">
    <source>
        <dbReference type="Pfam" id="PF00593"/>
    </source>
</evidence>
<comment type="caution">
    <text evidence="14">The sequence shown here is derived from an EMBL/GenBank/DDBJ whole genome shotgun (WGS) entry which is preliminary data.</text>
</comment>
<evidence type="ECO:0000256" key="2">
    <source>
        <dbReference type="ARBA" id="ARBA00022448"/>
    </source>
</evidence>
<feature type="compositionally biased region" description="Low complexity" evidence="10">
    <location>
        <begin position="20"/>
        <end position="36"/>
    </location>
</feature>
<dbReference type="CDD" id="cd01347">
    <property type="entry name" value="ligand_gated_channel"/>
    <property type="match status" value="1"/>
</dbReference>
<dbReference type="PANTHER" id="PTHR30069:SF40">
    <property type="entry name" value="TONB-DEPENDENT RECEPTOR NMB0964-RELATED"/>
    <property type="match status" value="1"/>
</dbReference>
<dbReference type="GO" id="GO:0044718">
    <property type="term" value="P:siderophore transmembrane transport"/>
    <property type="evidence" value="ECO:0007669"/>
    <property type="project" value="TreeGrafter"/>
</dbReference>
<dbReference type="AlphaFoldDB" id="A0A2A4AZ90"/>
<dbReference type="InterPro" id="IPR000531">
    <property type="entry name" value="Beta-barrel_TonB"/>
</dbReference>
<dbReference type="Pfam" id="PF00593">
    <property type="entry name" value="TonB_dep_Rec_b-barrel"/>
    <property type="match status" value="1"/>
</dbReference>
<evidence type="ECO:0000256" key="3">
    <source>
        <dbReference type="ARBA" id="ARBA00022452"/>
    </source>
</evidence>
<dbReference type="PROSITE" id="PS52016">
    <property type="entry name" value="TONB_DEPENDENT_REC_3"/>
    <property type="match status" value="1"/>
</dbReference>
<organism evidence="14 15">
    <name type="scientific">Sphingomonas spermidinifaciens</name>
    <dbReference type="NCBI Taxonomy" id="1141889"/>
    <lineage>
        <taxon>Bacteria</taxon>
        <taxon>Pseudomonadati</taxon>
        <taxon>Pseudomonadota</taxon>
        <taxon>Alphaproteobacteria</taxon>
        <taxon>Sphingomonadales</taxon>
        <taxon>Sphingomonadaceae</taxon>
        <taxon>Sphingomonas</taxon>
    </lineage>
</organism>
<sequence>MLFRSVLLASSILAATPALAEETPPAPADTNAAEPAQRGDHSDARADIIVTAPYEQAQADILSGTSVLTGQALTRDLRPSIGDTLARLPGVSASSFGPSSSRPILRGFSGDRVRVLIDGIGSIDASTNSVDHAPVINPLTADRIEVLRGPSALLFGSSAIGGVVNVIDNRIPRAMPTEAVHVDAIGTYGSAAEERSAAGEIDVPIAGKIVAHLDGSYLRTDDLRTGGYLLSPQLRRLAAASDEAEVRENAGLRGRLPNTASETWEVAGGLSVVTDRGHLGFSVSRYESLYGVPGRIEFAHEEGDDHDHGDEEHGHEEEEGHSHENVRLNLKQTRFDVRGEVETDGGFLDRIRLRLAAADYRHDEIEESGEIGTSFFNQGYEGRLELVQRARGGWKGASGAQMFIRDFDVQGEEKFVPRNTTEQFGVFTLQSLDLGRFRVEGGARYERTSLTAQADADLETPRYERSFDAVSASLGASYQLADGVRVGLNGSRSERAPSAEELFASGPHAGTQAFEIGDPNFVKEKSWGLEATLRGSAPGLSFALAGYYNWFNDYIYQSPTGEEVDELPVFVYAQADARVWGFEAEARADLATFGATRVSIDGLADYVRTTITGVGPAPRIPPLRVLGGLEANSDRLNGRVEVEHVFDQDRVTAFELPTEGYTMVNASVAFRPFGPGNATSLTLSANNIFDVEARRHASFLKDFAPLAGRDIRATLRFQI</sequence>
<comment type="subcellular location">
    <subcellularLocation>
        <location evidence="1 8">Cell outer membrane</location>
        <topology evidence="1 8">Multi-pass membrane protein</topology>
    </subcellularLocation>
</comment>
<dbReference type="OrthoDB" id="9795928at2"/>
<dbReference type="PANTHER" id="PTHR30069">
    <property type="entry name" value="TONB-DEPENDENT OUTER MEMBRANE RECEPTOR"/>
    <property type="match status" value="1"/>
</dbReference>
<dbReference type="GO" id="GO:0015344">
    <property type="term" value="F:siderophore uptake transmembrane transporter activity"/>
    <property type="evidence" value="ECO:0007669"/>
    <property type="project" value="TreeGrafter"/>
</dbReference>
<dbReference type="InterPro" id="IPR036942">
    <property type="entry name" value="Beta-barrel_TonB_sf"/>
</dbReference>
<proteinExistence type="inferred from homology"/>
<evidence type="ECO:0000256" key="10">
    <source>
        <dbReference type="SAM" id="MobiDB-lite"/>
    </source>
</evidence>
<reference evidence="14 15" key="1">
    <citation type="submission" date="2017-09" db="EMBL/GenBank/DDBJ databases">
        <title>Sphingomonas spermidinifaciens 9NM-10, whole genome shotgun sequence.</title>
        <authorList>
            <person name="Feng G."/>
            <person name="Zhu H."/>
        </authorList>
    </citation>
    <scope>NUCLEOTIDE SEQUENCE [LARGE SCALE GENOMIC DNA]</scope>
    <source>
        <strain evidence="14 15">9NM-10</strain>
    </source>
</reference>
<evidence type="ECO:0000259" key="13">
    <source>
        <dbReference type="Pfam" id="PF07715"/>
    </source>
</evidence>
<keyword evidence="11" id="KW-0732">Signal</keyword>
<dbReference type="GO" id="GO:0009279">
    <property type="term" value="C:cell outer membrane"/>
    <property type="evidence" value="ECO:0007669"/>
    <property type="project" value="UniProtKB-SubCell"/>
</dbReference>
<keyword evidence="3 8" id="KW-1134">Transmembrane beta strand</keyword>